<feature type="transmembrane region" description="Helical" evidence="6">
    <location>
        <begin position="129"/>
        <end position="151"/>
    </location>
</feature>
<dbReference type="PANTHER" id="PTHR40277:SF1">
    <property type="entry name" value="BLL5419 PROTEIN"/>
    <property type="match status" value="1"/>
</dbReference>
<evidence type="ECO:0000256" key="1">
    <source>
        <dbReference type="ARBA" id="ARBA00004651"/>
    </source>
</evidence>
<sequence length="287" mass="32219">MERKKIKNSLKWFVKLALSGLALYIVFGKIDRVEAISIFSKIQFPYLILAIAFFNLSQIISAFRYRKFLGIAGIPISQSENIKLYYLGMFYNLFLPGGIGGDGYKIMALKKRFHKSWKPIFKATVIDRISGAVALCFLTLSMVYLNAILLNQSFKYPFLLPIVAIGLFPSFLLFLKYLFKDFTKVFLTTSSQSLTVQLAQVGCAYFILEAMQVQDSVMVGYLTLFLVSGIVAIIPFTIGGLGARELVFVYGGQFFLMVDINIAVNFGLLFFVITALSSLPGSLFEFK</sequence>
<gene>
    <name evidence="7" type="ORF">QQ008_26375</name>
</gene>
<feature type="transmembrane region" description="Helical" evidence="6">
    <location>
        <begin position="262"/>
        <end position="284"/>
    </location>
</feature>
<evidence type="ECO:0000256" key="5">
    <source>
        <dbReference type="ARBA" id="ARBA00023136"/>
    </source>
</evidence>
<evidence type="ECO:0000256" key="4">
    <source>
        <dbReference type="ARBA" id="ARBA00022989"/>
    </source>
</evidence>
<feature type="transmembrane region" description="Helical" evidence="6">
    <location>
        <begin position="12"/>
        <end position="30"/>
    </location>
</feature>
<dbReference type="PANTHER" id="PTHR40277">
    <property type="entry name" value="BLL5419 PROTEIN"/>
    <property type="match status" value="1"/>
</dbReference>
<keyword evidence="3 6" id="KW-0812">Transmembrane</keyword>
<accession>A0ABT8KXQ2</accession>
<comment type="subcellular location">
    <subcellularLocation>
        <location evidence="1">Cell membrane</location>
        <topology evidence="1">Multi-pass membrane protein</topology>
    </subcellularLocation>
</comment>
<keyword evidence="8" id="KW-1185">Reference proteome</keyword>
<evidence type="ECO:0000313" key="8">
    <source>
        <dbReference type="Proteomes" id="UP001172082"/>
    </source>
</evidence>
<evidence type="ECO:0000256" key="2">
    <source>
        <dbReference type="ARBA" id="ARBA00022475"/>
    </source>
</evidence>
<feature type="transmembrane region" description="Helical" evidence="6">
    <location>
        <begin position="42"/>
        <end position="63"/>
    </location>
</feature>
<dbReference type="Proteomes" id="UP001172082">
    <property type="component" value="Unassembled WGS sequence"/>
</dbReference>
<organism evidence="7 8">
    <name type="scientific">Splendidivirga corallicola</name>
    <dbReference type="NCBI Taxonomy" id="3051826"/>
    <lineage>
        <taxon>Bacteria</taxon>
        <taxon>Pseudomonadati</taxon>
        <taxon>Bacteroidota</taxon>
        <taxon>Cytophagia</taxon>
        <taxon>Cytophagales</taxon>
        <taxon>Splendidivirgaceae</taxon>
        <taxon>Splendidivirga</taxon>
    </lineage>
</organism>
<name>A0ABT8KXQ2_9BACT</name>
<evidence type="ECO:0000256" key="6">
    <source>
        <dbReference type="SAM" id="Phobius"/>
    </source>
</evidence>
<feature type="transmembrane region" description="Helical" evidence="6">
    <location>
        <begin position="158"/>
        <end position="179"/>
    </location>
</feature>
<evidence type="ECO:0000313" key="7">
    <source>
        <dbReference type="EMBL" id="MDN5204944.1"/>
    </source>
</evidence>
<proteinExistence type="predicted"/>
<protein>
    <submittedName>
        <fullName evidence="7">Lysylphosphatidylglycerol synthase transmembrane domain-containing protein</fullName>
    </submittedName>
</protein>
<dbReference type="RefSeq" id="WP_346754967.1">
    <property type="nucleotide sequence ID" value="NZ_JAUJEA010000014.1"/>
</dbReference>
<evidence type="ECO:0000256" key="3">
    <source>
        <dbReference type="ARBA" id="ARBA00022692"/>
    </source>
</evidence>
<feature type="transmembrane region" description="Helical" evidence="6">
    <location>
        <begin position="220"/>
        <end position="242"/>
    </location>
</feature>
<keyword evidence="5 6" id="KW-0472">Membrane</keyword>
<comment type="caution">
    <text evidence="7">The sequence shown here is derived from an EMBL/GenBank/DDBJ whole genome shotgun (WGS) entry which is preliminary data.</text>
</comment>
<feature type="transmembrane region" description="Helical" evidence="6">
    <location>
        <begin position="84"/>
        <end position="109"/>
    </location>
</feature>
<reference evidence="7" key="1">
    <citation type="submission" date="2023-06" db="EMBL/GenBank/DDBJ databases">
        <title>Genomic of Parafulvivirga corallium.</title>
        <authorList>
            <person name="Wang G."/>
        </authorList>
    </citation>
    <scope>NUCLEOTIDE SEQUENCE</scope>
    <source>
        <strain evidence="7">BMA10</strain>
    </source>
</reference>
<keyword evidence="4 6" id="KW-1133">Transmembrane helix</keyword>
<dbReference type="InterPro" id="IPR022791">
    <property type="entry name" value="L-PG_synthase/AglD"/>
</dbReference>
<keyword evidence="2" id="KW-1003">Cell membrane</keyword>
<dbReference type="EMBL" id="JAUJEA010000014">
    <property type="protein sequence ID" value="MDN5204944.1"/>
    <property type="molecule type" value="Genomic_DNA"/>
</dbReference>
<dbReference type="Pfam" id="PF03706">
    <property type="entry name" value="LPG_synthase_TM"/>
    <property type="match status" value="1"/>
</dbReference>